<dbReference type="Proteomes" id="UP000650467">
    <property type="component" value="Unassembled WGS sequence"/>
</dbReference>
<feature type="compositionally biased region" description="Polar residues" evidence="1">
    <location>
        <begin position="259"/>
        <end position="278"/>
    </location>
</feature>
<reference evidence="2" key="1">
    <citation type="journal article" date="2020" name="bioRxiv">
        <title>Comparative genomics of Chlamydomonas.</title>
        <authorList>
            <person name="Craig R.J."/>
            <person name="Hasan A.R."/>
            <person name="Ness R.W."/>
            <person name="Keightley P.D."/>
        </authorList>
    </citation>
    <scope>NUCLEOTIDE SEQUENCE</scope>
    <source>
        <strain evidence="2">SAG 7.73</strain>
    </source>
</reference>
<feature type="region of interest" description="Disordered" evidence="1">
    <location>
        <begin position="493"/>
        <end position="515"/>
    </location>
</feature>
<feature type="region of interest" description="Disordered" evidence="1">
    <location>
        <begin position="25"/>
        <end position="49"/>
    </location>
</feature>
<feature type="compositionally biased region" description="Low complexity" evidence="1">
    <location>
        <begin position="25"/>
        <end position="39"/>
    </location>
</feature>
<name>A0A835SM95_CHLIN</name>
<feature type="compositionally biased region" description="Polar residues" evidence="1">
    <location>
        <begin position="1182"/>
        <end position="1193"/>
    </location>
</feature>
<feature type="compositionally biased region" description="Low complexity" evidence="1">
    <location>
        <begin position="383"/>
        <end position="402"/>
    </location>
</feature>
<dbReference type="EMBL" id="JAEHOC010000036">
    <property type="protein sequence ID" value="KAG2428191.1"/>
    <property type="molecule type" value="Genomic_DNA"/>
</dbReference>
<feature type="compositionally biased region" description="Gly residues" evidence="1">
    <location>
        <begin position="612"/>
        <end position="623"/>
    </location>
</feature>
<organism evidence="2 3">
    <name type="scientific">Chlamydomonas incerta</name>
    <dbReference type="NCBI Taxonomy" id="51695"/>
    <lineage>
        <taxon>Eukaryota</taxon>
        <taxon>Viridiplantae</taxon>
        <taxon>Chlorophyta</taxon>
        <taxon>core chlorophytes</taxon>
        <taxon>Chlorophyceae</taxon>
        <taxon>CS clade</taxon>
        <taxon>Chlamydomonadales</taxon>
        <taxon>Chlamydomonadaceae</taxon>
        <taxon>Chlamydomonas</taxon>
    </lineage>
</organism>
<evidence type="ECO:0000313" key="3">
    <source>
        <dbReference type="Proteomes" id="UP000650467"/>
    </source>
</evidence>
<feature type="compositionally biased region" description="Gly residues" evidence="1">
    <location>
        <begin position="499"/>
        <end position="515"/>
    </location>
</feature>
<feature type="region of interest" description="Disordered" evidence="1">
    <location>
        <begin position="291"/>
        <end position="338"/>
    </location>
</feature>
<feature type="region of interest" description="Disordered" evidence="1">
    <location>
        <begin position="888"/>
        <end position="910"/>
    </location>
</feature>
<gene>
    <name evidence="2" type="ORF">HXX76_011871</name>
</gene>
<feature type="region of interest" description="Disordered" evidence="1">
    <location>
        <begin position="451"/>
        <end position="471"/>
    </location>
</feature>
<feature type="compositionally biased region" description="Low complexity" evidence="1">
    <location>
        <begin position="632"/>
        <end position="661"/>
    </location>
</feature>
<feature type="compositionally biased region" description="Low complexity" evidence="1">
    <location>
        <begin position="893"/>
        <end position="902"/>
    </location>
</feature>
<evidence type="ECO:0000256" key="1">
    <source>
        <dbReference type="SAM" id="MobiDB-lite"/>
    </source>
</evidence>
<feature type="compositionally biased region" description="Low complexity" evidence="1">
    <location>
        <begin position="1205"/>
        <end position="1239"/>
    </location>
</feature>
<proteinExistence type="predicted"/>
<dbReference type="OrthoDB" id="10682335at2759"/>
<feature type="region of interest" description="Disordered" evidence="1">
    <location>
        <begin position="350"/>
        <end position="402"/>
    </location>
</feature>
<feature type="region of interest" description="Disordered" evidence="1">
    <location>
        <begin position="612"/>
        <end position="667"/>
    </location>
</feature>
<feature type="region of interest" description="Disordered" evidence="1">
    <location>
        <begin position="1181"/>
        <end position="1374"/>
    </location>
</feature>
<protein>
    <submittedName>
        <fullName evidence="2">Uncharacterized protein</fullName>
    </submittedName>
</protein>
<feature type="region of interest" description="Disordered" evidence="1">
    <location>
        <begin position="255"/>
        <end position="279"/>
    </location>
</feature>
<evidence type="ECO:0000313" key="2">
    <source>
        <dbReference type="EMBL" id="KAG2428191.1"/>
    </source>
</evidence>
<sequence>MSVHFAGGEGSVTIILDDEAAAASSTDATSAHAGPHAGAPHGGGPVRRDASGLLALRPLQPFTHLLASDADGTGALPGCIGSSMNNNSIHRHGSVWSGQGGSAGTWTLHLEYAVVGATAQHAEVEAPEAPVGPVAMNVFSAAVPAGGMGDDGSHAPAPGVSGEMGPVTDSPWGAFVATAVNATSRSPQPPEPATRPPPQQQPSPPPFRLSRWSLRLCGCRVPAYTRLASLLLPRPQLLPQPQLLAPESRQAGLGLLGVSPTTRTSNNTGDSSRSSNGTCWWPEAQTAAFDEAAAAAAEESEGVSSDGGGPHSAAWQSPQQVPVEAVPGPERSRGNAAADTAADLMSTFTAQQANPGAGGDTRRSDRNGASPNSTVSRNGVAPQQQQQQQQEEEAQSSSWESSLSAAAELLMAQRADANGLGNGGGLSESAGRGGAAAAGFGLGTALGKRLGQRAPAAMSRQQRRQQRRQGLVPEPLLQAGWVAQMRQAVRRLLREGRPRSGGAGGRGAGGGRGGGSDLQVDLEARAGLPYVLQVAALCYTDLYLCYNSYFRVEPFSSVVGSSAAAPSAAEAGGGEGEGGGGEYGGYGYGYGYEYGGGGGYEYDELVAGEAGNVGGDTGEGPGEIGSMDMGQSADPAVDPDATAGAGAVAAGTGGAQQQSAARQQLGRGPGGFDQWLAAFEARVQDRYRQHYAPRAAAAFTRAEQQLQAALASWPDAVSRAGTAGAGAGTPAQRQQAQQLRAFLNARLYAAAYRSAQLSYSSAYMDAVIGLALYGKIAELAINPRFITTRLLLIVLDGAVATSLIGLTQATFTVTPNVVGNSTILAAPNSTSTTNGSSSGGVSSSPAGGGPILAAAAAAGNLLTSAAATAAASGLLRNASLDSTDTAAFRDPLRSSTGSTSSIGSGGSSSIRGGGSPLLAALQNTSRAVLARATRAMADASTADVYPSANGGAAIGLGRAGLGRAAGDGAAPWLDAAEQAVAALAGAFGERPASSLSAARARLRHTPMATAAAAGGGGAGSSAVVREPAGGLGGGLRGSSGAGSSGAGMLRQEAVQAFTAALSRLLQQGEQATAVLEAMQQGRTAVLDVRQQALYDTAARMATGGGIVARPGSAAAAAKNGTSSTAADGTAAGVTRSSADATANTGGPLARAAGAGLSARAEAATAAAARVRERWGPLLAAAGSNNSSIHSSVYRSGGGDGGTPTSGGTPSPSGQSPAHHQQQQQPPQDQRDQQGQGQAPLRPSTAEHTSTSESADSAAAGGAAGAAGDDADALVWSGATRKPPPARPAVVAAAVRGTDDGKQALDEPFGEATDGEQRQKPPATRRSGAGVGPSPLPEDTSGAGGVAAGGQWAEDDAAPLTWVPKNSKGTGRTAG</sequence>
<accession>A0A835SM95</accession>
<keyword evidence="3" id="KW-1185">Reference proteome</keyword>
<comment type="caution">
    <text evidence="2">The sequence shown here is derived from an EMBL/GenBank/DDBJ whole genome shotgun (WGS) entry which is preliminary data.</text>
</comment>
<feature type="region of interest" description="Disordered" evidence="1">
    <location>
        <begin position="147"/>
        <end position="207"/>
    </location>
</feature>
<feature type="compositionally biased region" description="Gly residues" evidence="1">
    <location>
        <begin position="1195"/>
        <end position="1204"/>
    </location>
</feature>
<feature type="compositionally biased region" description="Pro residues" evidence="1">
    <location>
        <begin position="187"/>
        <end position="207"/>
    </location>
</feature>
<feature type="compositionally biased region" description="Polar residues" evidence="1">
    <location>
        <begin position="367"/>
        <end position="377"/>
    </location>
</feature>